<dbReference type="CDD" id="cd03224">
    <property type="entry name" value="ABC_TM1139_LivF_branched"/>
    <property type="match status" value="1"/>
</dbReference>
<dbReference type="InterPro" id="IPR003593">
    <property type="entry name" value="AAA+_ATPase"/>
</dbReference>
<dbReference type="PANTHER" id="PTHR43820:SF4">
    <property type="entry name" value="HIGH-AFFINITY BRANCHED-CHAIN AMINO ACID TRANSPORT ATP-BINDING PROTEIN LIVF"/>
    <property type="match status" value="1"/>
</dbReference>
<reference evidence="7 8" key="1">
    <citation type="submission" date="2018-05" db="EMBL/GenBank/DDBJ databases">
        <title>Genomic Encyclopedia of Type Strains, Phase IV (KMG-IV): sequencing the most valuable type-strain genomes for metagenomic binning, comparative biology and taxonomic classification.</title>
        <authorList>
            <person name="Goeker M."/>
        </authorList>
    </citation>
    <scope>NUCLEOTIDE SEQUENCE [LARGE SCALE GENOMIC DNA]</scope>
    <source>
        <strain evidence="7 8">DSM 6986</strain>
    </source>
</reference>
<dbReference type="GO" id="GO:0016887">
    <property type="term" value="F:ATP hydrolysis activity"/>
    <property type="evidence" value="ECO:0007669"/>
    <property type="project" value="InterPro"/>
</dbReference>
<organism evidence="7 8">
    <name type="scientific">Pseudaminobacter salicylatoxidans</name>
    <dbReference type="NCBI Taxonomy" id="93369"/>
    <lineage>
        <taxon>Bacteria</taxon>
        <taxon>Pseudomonadati</taxon>
        <taxon>Pseudomonadota</taxon>
        <taxon>Alphaproteobacteria</taxon>
        <taxon>Hyphomicrobiales</taxon>
        <taxon>Phyllobacteriaceae</taxon>
        <taxon>Pseudaminobacter</taxon>
    </lineage>
</organism>
<dbReference type="SMART" id="SM00382">
    <property type="entry name" value="AAA"/>
    <property type="match status" value="1"/>
</dbReference>
<dbReference type="Gene3D" id="3.40.50.300">
    <property type="entry name" value="P-loop containing nucleotide triphosphate hydrolases"/>
    <property type="match status" value="1"/>
</dbReference>
<dbReference type="EMBL" id="QGGG01000009">
    <property type="protein sequence ID" value="PWJ82414.1"/>
    <property type="molecule type" value="Genomic_DNA"/>
</dbReference>
<evidence type="ECO:0000259" key="6">
    <source>
        <dbReference type="PROSITE" id="PS50893"/>
    </source>
</evidence>
<sequence>MLEIEGIELRYGAVKAVRDVSLRMEQGELVTLLGANGAGKSSTLKSIAGVLKPARGTIRLDGQDISGLSPEQLVRRGVAMVPETRDVFPDLTVEENLQLGAFCRRRDTRGVAASRERMFDLFPLLAERTRQPAGTLSGGQQQQLVIARAMMSDPRLLLLDEPSLGLAPVIVDRIFEMIVELRQSGVTILLVEQNATKALKISDRSYVLSLGRVAASGTSDDIAARSDLKSIYLG</sequence>
<dbReference type="Pfam" id="PF00005">
    <property type="entry name" value="ABC_tran"/>
    <property type="match status" value="1"/>
</dbReference>
<evidence type="ECO:0000313" key="7">
    <source>
        <dbReference type="EMBL" id="PWJ82414.1"/>
    </source>
</evidence>
<gene>
    <name evidence="7" type="ORF">C7441_109183</name>
</gene>
<dbReference type="InterPro" id="IPR027417">
    <property type="entry name" value="P-loop_NTPase"/>
</dbReference>
<keyword evidence="2" id="KW-0813">Transport</keyword>
<dbReference type="SUPFAM" id="SSF52540">
    <property type="entry name" value="P-loop containing nucleoside triphosphate hydrolases"/>
    <property type="match status" value="1"/>
</dbReference>
<evidence type="ECO:0000256" key="5">
    <source>
        <dbReference type="ARBA" id="ARBA00022970"/>
    </source>
</evidence>
<evidence type="ECO:0000256" key="3">
    <source>
        <dbReference type="ARBA" id="ARBA00022741"/>
    </source>
</evidence>
<keyword evidence="4 7" id="KW-0067">ATP-binding</keyword>
<accession>A0A316C1G7</accession>
<protein>
    <submittedName>
        <fullName evidence="7">Amino acid/amide ABC transporter ATP-binding protein 2 (HAAT family)</fullName>
    </submittedName>
</protein>
<dbReference type="AlphaFoldDB" id="A0A316C1G7"/>
<dbReference type="PROSITE" id="PS50893">
    <property type="entry name" value="ABC_TRANSPORTER_2"/>
    <property type="match status" value="1"/>
</dbReference>
<dbReference type="InterPro" id="IPR003439">
    <property type="entry name" value="ABC_transporter-like_ATP-bd"/>
</dbReference>
<dbReference type="PANTHER" id="PTHR43820">
    <property type="entry name" value="HIGH-AFFINITY BRANCHED-CHAIN AMINO ACID TRANSPORT ATP-BINDING PROTEIN LIVF"/>
    <property type="match status" value="1"/>
</dbReference>
<name>A0A316C1G7_PSESE</name>
<dbReference type="RefSeq" id="WP_109613417.1">
    <property type="nucleotide sequence ID" value="NZ_QGGG01000009.1"/>
</dbReference>
<dbReference type="GO" id="GO:0015807">
    <property type="term" value="P:L-amino acid transport"/>
    <property type="evidence" value="ECO:0007669"/>
    <property type="project" value="TreeGrafter"/>
</dbReference>
<evidence type="ECO:0000256" key="1">
    <source>
        <dbReference type="ARBA" id="ARBA00005417"/>
    </source>
</evidence>
<dbReference type="OrthoDB" id="9806149at2"/>
<keyword evidence="5" id="KW-0029">Amino-acid transport</keyword>
<dbReference type="GO" id="GO:0005524">
    <property type="term" value="F:ATP binding"/>
    <property type="evidence" value="ECO:0007669"/>
    <property type="project" value="UniProtKB-KW"/>
</dbReference>
<comment type="similarity">
    <text evidence="1">Belongs to the ABC transporter superfamily.</text>
</comment>
<evidence type="ECO:0000256" key="2">
    <source>
        <dbReference type="ARBA" id="ARBA00022448"/>
    </source>
</evidence>
<dbReference type="InterPro" id="IPR052156">
    <property type="entry name" value="BCAA_Transport_ATP-bd_LivF"/>
</dbReference>
<comment type="caution">
    <text evidence="7">The sequence shown here is derived from an EMBL/GenBank/DDBJ whole genome shotgun (WGS) entry which is preliminary data.</text>
</comment>
<dbReference type="Proteomes" id="UP000245396">
    <property type="component" value="Unassembled WGS sequence"/>
</dbReference>
<feature type="domain" description="ABC transporter" evidence="6">
    <location>
        <begin position="2"/>
        <end position="233"/>
    </location>
</feature>
<keyword evidence="8" id="KW-1185">Reference proteome</keyword>
<evidence type="ECO:0000313" key="8">
    <source>
        <dbReference type="Proteomes" id="UP000245396"/>
    </source>
</evidence>
<proteinExistence type="inferred from homology"/>
<keyword evidence="3" id="KW-0547">Nucleotide-binding</keyword>
<evidence type="ECO:0000256" key="4">
    <source>
        <dbReference type="ARBA" id="ARBA00022840"/>
    </source>
</evidence>
<dbReference type="GO" id="GO:0015658">
    <property type="term" value="F:branched-chain amino acid transmembrane transporter activity"/>
    <property type="evidence" value="ECO:0007669"/>
    <property type="project" value="TreeGrafter"/>
</dbReference>